<keyword evidence="2" id="KW-1185">Reference proteome</keyword>
<dbReference type="EMBL" id="JAJAQC010000015">
    <property type="protein sequence ID" value="MDA0564847.1"/>
    <property type="molecule type" value="Genomic_DNA"/>
</dbReference>
<dbReference type="Proteomes" id="UP001140076">
    <property type="component" value="Unassembled WGS sequence"/>
</dbReference>
<protein>
    <submittedName>
        <fullName evidence="1">Uncharacterized protein</fullName>
    </submittedName>
</protein>
<dbReference type="AlphaFoldDB" id="A0A9X3NJF3"/>
<accession>A0A9X3NJF3</accession>
<evidence type="ECO:0000313" key="1">
    <source>
        <dbReference type="EMBL" id="MDA0564847.1"/>
    </source>
</evidence>
<organism evidence="1 2">
    <name type="scientific">Streptomonospora mangrovi</name>
    <dbReference type="NCBI Taxonomy" id="2883123"/>
    <lineage>
        <taxon>Bacteria</taxon>
        <taxon>Bacillati</taxon>
        <taxon>Actinomycetota</taxon>
        <taxon>Actinomycetes</taxon>
        <taxon>Streptosporangiales</taxon>
        <taxon>Nocardiopsidaceae</taxon>
        <taxon>Streptomonospora</taxon>
    </lineage>
</organism>
<dbReference type="RefSeq" id="WP_270072119.1">
    <property type="nucleotide sequence ID" value="NZ_JAJAQC010000015.1"/>
</dbReference>
<evidence type="ECO:0000313" key="2">
    <source>
        <dbReference type="Proteomes" id="UP001140076"/>
    </source>
</evidence>
<reference evidence="1" key="1">
    <citation type="submission" date="2021-10" db="EMBL/GenBank/DDBJ databases">
        <title>Streptomonospora sp. nov., isolated from mangrove soil.</title>
        <authorList>
            <person name="Chen X."/>
            <person name="Ge X."/>
            <person name="Liu W."/>
        </authorList>
    </citation>
    <scope>NUCLEOTIDE SEQUENCE</scope>
    <source>
        <strain evidence="1">S1-112</strain>
    </source>
</reference>
<gene>
    <name evidence="1" type="ORF">LG943_11005</name>
</gene>
<proteinExistence type="predicted"/>
<comment type="caution">
    <text evidence="1">The sequence shown here is derived from an EMBL/GenBank/DDBJ whole genome shotgun (WGS) entry which is preliminary data.</text>
</comment>
<sequence>MNRFADDLTRRAVVAHIRALADFLEARPDLPLSPHTRVEVVYFPRGSDQEQDKEIDRIAALLGTEGHREGQHYACERSFGRAAYRAVAIPAHVRARHRALFSYADSIRPD</sequence>
<name>A0A9X3NJF3_9ACTN</name>